<sequence>MNKTRWLNEKETDTWLALWAVSSWMPTRLDEQLKADSEMNLHDYFTLAQVSLADEGRLTMTELACRTQMSPSRLSHVVGRLEKRNLMQRTPDQEDRRTNIASITPQGWEFLDCAAPGHVERVREIVFDALTAEEAEQLGSLMHKILVKLNPPTLPRA</sequence>
<feature type="domain" description="HTH marR-type" evidence="1">
    <location>
        <begin position="1"/>
        <end position="147"/>
    </location>
</feature>
<protein>
    <submittedName>
        <fullName evidence="2">Transcription factor</fullName>
    </submittedName>
</protein>
<reference evidence="2 3" key="1">
    <citation type="submission" date="2018-06" db="EMBL/GenBank/DDBJ databases">
        <authorList>
            <consortium name="Pathogen Informatics"/>
            <person name="Doyle S."/>
        </authorList>
    </citation>
    <scope>NUCLEOTIDE SEQUENCE [LARGE SCALE GENOMIC DNA]</scope>
    <source>
        <strain evidence="2 3">NCTC11862</strain>
    </source>
</reference>
<dbReference type="PRINTS" id="PR00598">
    <property type="entry name" value="HTHMARR"/>
</dbReference>
<dbReference type="OrthoDB" id="8635520at2"/>
<evidence type="ECO:0000313" key="3">
    <source>
        <dbReference type="Proteomes" id="UP000254467"/>
    </source>
</evidence>
<dbReference type="GO" id="GO:0003700">
    <property type="term" value="F:DNA-binding transcription factor activity"/>
    <property type="evidence" value="ECO:0007669"/>
    <property type="project" value="InterPro"/>
</dbReference>
<dbReference type="AlphaFoldDB" id="A0A376CP50"/>
<dbReference type="PANTHER" id="PTHR33164">
    <property type="entry name" value="TRANSCRIPTIONAL REGULATOR, MARR FAMILY"/>
    <property type="match status" value="1"/>
</dbReference>
<dbReference type="Gene3D" id="1.10.10.10">
    <property type="entry name" value="Winged helix-like DNA-binding domain superfamily/Winged helix DNA-binding domain"/>
    <property type="match status" value="1"/>
</dbReference>
<gene>
    <name evidence="2" type="primary">yusO_2</name>
    <name evidence="2" type="ORF">NCTC11862_02081</name>
</gene>
<dbReference type="Proteomes" id="UP000254467">
    <property type="component" value="Unassembled WGS sequence"/>
</dbReference>
<dbReference type="SMART" id="SM00347">
    <property type="entry name" value="HTH_MARR"/>
    <property type="match status" value="1"/>
</dbReference>
<accession>A0A376CP50</accession>
<name>A0A376CP50_9CORY</name>
<dbReference type="STRING" id="35756.GCA_001044155_02321"/>
<dbReference type="EMBL" id="UFXQ01000001">
    <property type="protein sequence ID" value="STC70271.1"/>
    <property type="molecule type" value="Genomic_DNA"/>
</dbReference>
<dbReference type="SUPFAM" id="SSF46785">
    <property type="entry name" value="Winged helix' DNA-binding domain"/>
    <property type="match status" value="1"/>
</dbReference>
<dbReference type="InterPro" id="IPR000835">
    <property type="entry name" value="HTH_MarR-typ"/>
</dbReference>
<dbReference type="PROSITE" id="PS50995">
    <property type="entry name" value="HTH_MARR_2"/>
    <property type="match status" value="1"/>
</dbReference>
<dbReference type="InterPro" id="IPR039422">
    <property type="entry name" value="MarR/SlyA-like"/>
</dbReference>
<keyword evidence="3" id="KW-1185">Reference proteome</keyword>
<dbReference type="RefSeq" id="WP_018580801.1">
    <property type="nucleotide sequence ID" value="NZ_UFXQ01000001.1"/>
</dbReference>
<dbReference type="InterPro" id="IPR036390">
    <property type="entry name" value="WH_DNA-bd_sf"/>
</dbReference>
<dbReference type="GO" id="GO:0006950">
    <property type="term" value="P:response to stress"/>
    <property type="evidence" value="ECO:0007669"/>
    <property type="project" value="TreeGrafter"/>
</dbReference>
<proteinExistence type="predicted"/>
<dbReference type="InterPro" id="IPR036388">
    <property type="entry name" value="WH-like_DNA-bd_sf"/>
</dbReference>
<dbReference type="Pfam" id="PF01047">
    <property type="entry name" value="MarR"/>
    <property type="match status" value="1"/>
</dbReference>
<dbReference type="PANTHER" id="PTHR33164:SF99">
    <property type="entry name" value="MARR FAMILY REGULATORY PROTEIN"/>
    <property type="match status" value="1"/>
</dbReference>
<evidence type="ECO:0000259" key="1">
    <source>
        <dbReference type="PROSITE" id="PS50995"/>
    </source>
</evidence>
<evidence type="ECO:0000313" key="2">
    <source>
        <dbReference type="EMBL" id="STC70271.1"/>
    </source>
</evidence>
<organism evidence="2 3">
    <name type="scientific">Corynebacterium pilosum</name>
    <dbReference type="NCBI Taxonomy" id="35756"/>
    <lineage>
        <taxon>Bacteria</taxon>
        <taxon>Bacillati</taxon>
        <taxon>Actinomycetota</taxon>
        <taxon>Actinomycetes</taxon>
        <taxon>Mycobacteriales</taxon>
        <taxon>Corynebacteriaceae</taxon>
        <taxon>Corynebacterium</taxon>
    </lineage>
</organism>